<keyword evidence="2" id="KW-1185">Reference proteome</keyword>
<accession>A0AAD5PHW2</accession>
<comment type="caution">
    <text evidence="1">The sequence shown here is derived from an EMBL/GenBank/DDBJ whole genome shotgun (WGS) entry which is preliminary data.</text>
</comment>
<proteinExistence type="predicted"/>
<protein>
    <submittedName>
        <fullName evidence="1">Uncharacterized protein</fullName>
    </submittedName>
</protein>
<evidence type="ECO:0000313" key="1">
    <source>
        <dbReference type="EMBL" id="KAI9274405.1"/>
    </source>
</evidence>
<evidence type="ECO:0000313" key="2">
    <source>
        <dbReference type="Proteomes" id="UP001209540"/>
    </source>
</evidence>
<feature type="non-terminal residue" evidence="1">
    <location>
        <position position="92"/>
    </location>
</feature>
<sequence>GTIVAFDDAASCTQACTIGVSFNNKTVFGTSTLNAENEVYRVKFEQLLLIHQDRLTPPLQNTLAIYDIVLHIGLFFDPLISIFYGKGYVVID</sequence>
<feature type="non-terminal residue" evidence="1">
    <location>
        <position position="1"/>
    </location>
</feature>
<gene>
    <name evidence="1" type="ORF">BDA99DRAFT_427309</name>
</gene>
<reference evidence="1" key="1">
    <citation type="journal article" date="2022" name="IScience">
        <title>Evolution of zygomycete secretomes and the origins of terrestrial fungal ecologies.</title>
        <authorList>
            <person name="Chang Y."/>
            <person name="Wang Y."/>
            <person name="Mondo S."/>
            <person name="Ahrendt S."/>
            <person name="Andreopoulos W."/>
            <person name="Barry K."/>
            <person name="Beard J."/>
            <person name="Benny G.L."/>
            <person name="Blankenship S."/>
            <person name="Bonito G."/>
            <person name="Cuomo C."/>
            <person name="Desiro A."/>
            <person name="Gervers K.A."/>
            <person name="Hundley H."/>
            <person name="Kuo A."/>
            <person name="LaButti K."/>
            <person name="Lang B.F."/>
            <person name="Lipzen A."/>
            <person name="O'Donnell K."/>
            <person name="Pangilinan J."/>
            <person name="Reynolds N."/>
            <person name="Sandor L."/>
            <person name="Smith M.E."/>
            <person name="Tsang A."/>
            <person name="Grigoriev I.V."/>
            <person name="Stajich J.E."/>
            <person name="Spatafora J.W."/>
        </authorList>
    </citation>
    <scope>NUCLEOTIDE SEQUENCE</scope>
    <source>
        <strain evidence="1">RSA 2281</strain>
    </source>
</reference>
<organism evidence="1 2">
    <name type="scientific">Phascolomyces articulosus</name>
    <dbReference type="NCBI Taxonomy" id="60185"/>
    <lineage>
        <taxon>Eukaryota</taxon>
        <taxon>Fungi</taxon>
        <taxon>Fungi incertae sedis</taxon>
        <taxon>Mucoromycota</taxon>
        <taxon>Mucoromycotina</taxon>
        <taxon>Mucoromycetes</taxon>
        <taxon>Mucorales</taxon>
        <taxon>Lichtheimiaceae</taxon>
        <taxon>Phascolomyces</taxon>
    </lineage>
</organism>
<dbReference type="EMBL" id="JAIXMP010000004">
    <property type="protein sequence ID" value="KAI9274405.1"/>
    <property type="molecule type" value="Genomic_DNA"/>
</dbReference>
<reference evidence="1" key="2">
    <citation type="submission" date="2023-02" db="EMBL/GenBank/DDBJ databases">
        <authorList>
            <consortium name="DOE Joint Genome Institute"/>
            <person name="Mondo S.J."/>
            <person name="Chang Y."/>
            <person name="Wang Y."/>
            <person name="Ahrendt S."/>
            <person name="Andreopoulos W."/>
            <person name="Barry K."/>
            <person name="Beard J."/>
            <person name="Benny G.L."/>
            <person name="Blankenship S."/>
            <person name="Bonito G."/>
            <person name="Cuomo C."/>
            <person name="Desiro A."/>
            <person name="Gervers K.A."/>
            <person name="Hundley H."/>
            <person name="Kuo A."/>
            <person name="LaButti K."/>
            <person name="Lang B.F."/>
            <person name="Lipzen A."/>
            <person name="O'Donnell K."/>
            <person name="Pangilinan J."/>
            <person name="Reynolds N."/>
            <person name="Sandor L."/>
            <person name="Smith M.W."/>
            <person name="Tsang A."/>
            <person name="Grigoriev I.V."/>
            <person name="Stajich J.E."/>
            <person name="Spatafora J.W."/>
        </authorList>
    </citation>
    <scope>NUCLEOTIDE SEQUENCE</scope>
    <source>
        <strain evidence="1">RSA 2281</strain>
    </source>
</reference>
<name>A0AAD5PHW2_9FUNG</name>
<dbReference type="AlphaFoldDB" id="A0AAD5PHW2"/>
<dbReference type="Proteomes" id="UP001209540">
    <property type="component" value="Unassembled WGS sequence"/>
</dbReference>